<evidence type="ECO:0000313" key="1">
    <source>
        <dbReference type="EMBL" id="MCL1126003.1"/>
    </source>
</evidence>
<keyword evidence="1" id="KW-0378">Hydrolase</keyword>
<dbReference type="InterPro" id="IPR012338">
    <property type="entry name" value="Beta-lactam/transpept-like"/>
</dbReference>
<gene>
    <name evidence="1" type="ORF">L2764_16375</name>
</gene>
<proteinExistence type="predicted"/>
<dbReference type="GO" id="GO:0016787">
    <property type="term" value="F:hydrolase activity"/>
    <property type="evidence" value="ECO:0007669"/>
    <property type="project" value="UniProtKB-KW"/>
</dbReference>
<name>A0ABT0LE73_9GAMM</name>
<dbReference type="Proteomes" id="UP001203423">
    <property type="component" value="Unassembled WGS sequence"/>
</dbReference>
<dbReference type="Gene3D" id="3.40.710.10">
    <property type="entry name" value="DD-peptidase/beta-lactamase superfamily"/>
    <property type="match status" value="1"/>
</dbReference>
<reference evidence="1 2" key="1">
    <citation type="submission" date="2022-01" db="EMBL/GenBank/DDBJ databases">
        <title>Whole genome-based taxonomy of the Shewanellaceae.</title>
        <authorList>
            <person name="Martin-Rodriguez A.J."/>
        </authorList>
    </citation>
    <scope>NUCLEOTIDE SEQUENCE [LARGE SCALE GENOMIC DNA]</scope>
    <source>
        <strain evidence="1 2">DSM 17177</strain>
    </source>
</reference>
<protein>
    <submittedName>
        <fullName evidence="1">Serine hydrolase</fullName>
    </submittedName>
</protein>
<dbReference type="SUPFAM" id="SSF56601">
    <property type="entry name" value="beta-lactamase/transpeptidase-like"/>
    <property type="match status" value="1"/>
</dbReference>
<accession>A0ABT0LE73</accession>
<keyword evidence="2" id="KW-1185">Reference proteome</keyword>
<comment type="caution">
    <text evidence="1">The sequence shown here is derived from an EMBL/GenBank/DDBJ whole genome shotgun (WGS) entry which is preliminary data.</text>
</comment>
<evidence type="ECO:0000313" key="2">
    <source>
        <dbReference type="Proteomes" id="UP001203423"/>
    </source>
</evidence>
<organism evidence="1 2">
    <name type="scientific">Shewanella surugensis</name>
    <dbReference type="NCBI Taxonomy" id="212020"/>
    <lineage>
        <taxon>Bacteria</taxon>
        <taxon>Pseudomonadati</taxon>
        <taxon>Pseudomonadota</taxon>
        <taxon>Gammaproteobacteria</taxon>
        <taxon>Alteromonadales</taxon>
        <taxon>Shewanellaceae</taxon>
        <taxon>Shewanella</taxon>
    </lineage>
</organism>
<sequence>MDHHLKQYVEDEDFQGVVLVAKEGSIIFKSAYGDADLSNHTPNTTDKKFLIGSLTRGLTVGMSVPLNYHYAMIFKSKSIHTYDDSLYTTKRRIITKQN</sequence>
<dbReference type="EMBL" id="JAKIKS010000069">
    <property type="protein sequence ID" value="MCL1126003.1"/>
    <property type="molecule type" value="Genomic_DNA"/>
</dbReference>